<organism evidence="2 3">
    <name type="scientific">Iphiclides podalirius</name>
    <name type="common">scarce swallowtail</name>
    <dbReference type="NCBI Taxonomy" id="110791"/>
    <lineage>
        <taxon>Eukaryota</taxon>
        <taxon>Metazoa</taxon>
        <taxon>Ecdysozoa</taxon>
        <taxon>Arthropoda</taxon>
        <taxon>Hexapoda</taxon>
        <taxon>Insecta</taxon>
        <taxon>Pterygota</taxon>
        <taxon>Neoptera</taxon>
        <taxon>Endopterygota</taxon>
        <taxon>Lepidoptera</taxon>
        <taxon>Glossata</taxon>
        <taxon>Ditrysia</taxon>
        <taxon>Papilionoidea</taxon>
        <taxon>Papilionidae</taxon>
        <taxon>Papilioninae</taxon>
        <taxon>Iphiclides</taxon>
    </lineage>
</organism>
<accession>A0ABN8I199</accession>
<sequence length="71" mass="7571">MPQRSRHRAATDGPDESGELSPTEPGRTLADSDAPREVNGANGQVELSDPPTDLSLYPIAIIELCDLARTV</sequence>
<reference evidence="2" key="1">
    <citation type="submission" date="2022-03" db="EMBL/GenBank/DDBJ databases">
        <authorList>
            <person name="Martin H S."/>
        </authorList>
    </citation>
    <scope>NUCLEOTIDE SEQUENCE</scope>
</reference>
<evidence type="ECO:0000313" key="3">
    <source>
        <dbReference type="Proteomes" id="UP000837857"/>
    </source>
</evidence>
<keyword evidence="3" id="KW-1185">Reference proteome</keyword>
<dbReference type="Proteomes" id="UP000837857">
    <property type="component" value="Chromosome 14"/>
</dbReference>
<dbReference type="EMBL" id="OW152826">
    <property type="protein sequence ID" value="CAH2042587.1"/>
    <property type="molecule type" value="Genomic_DNA"/>
</dbReference>
<evidence type="ECO:0000256" key="1">
    <source>
        <dbReference type="SAM" id="MobiDB-lite"/>
    </source>
</evidence>
<proteinExistence type="predicted"/>
<feature type="region of interest" description="Disordered" evidence="1">
    <location>
        <begin position="1"/>
        <end position="53"/>
    </location>
</feature>
<protein>
    <submittedName>
        <fullName evidence="2">Uncharacterized protein</fullName>
    </submittedName>
</protein>
<feature type="non-terminal residue" evidence="2">
    <location>
        <position position="71"/>
    </location>
</feature>
<gene>
    <name evidence="2" type="ORF">IPOD504_LOCUS3940</name>
</gene>
<name>A0ABN8I199_9NEOP</name>
<evidence type="ECO:0000313" key="2">
    <source>
        <dbReference type="EMBL" id="CAH2042587.1"/>
    </source>
</evidence>